<evidence type="ECO:0000313" key="3">
    <source>
        <dbReference type="Proteomes" id="UP001455384"/>
    </source>
</evidence>
<dbReference type="InterPro" id="IPR050179">
    <property type="entry name" value="Trans_hexapeptide_repeat"/>
</dbReference>
<keyword evidence="3" id="KW-1185">Reference proteome</keyword>
<protein>
    <submittedName>
        <fullName evidence="2">NeuD/PglB/VioB family sugar acetyltransferase</fullName>
    </submittedName>
</protein>
<dbReference type="Gene3D" id="3.40.50.20">
    <property type="match status" value="1"/>
</dbReference>
<dbReference type="PANTHER" id="PTHR43300:SF7">
    <property type="entry name" value="UDP-N-ACETYLBACILLOSAMINE N-ACETYLTRANSFERASE"/>
    <property type="match status" value="1"/>
</dbReference>
<dbReference type="EMBL" id="CP138333">
    <property type="protein sequence ID" value="WZX30255.1"/>
    <property type="molecule type" value="Genomic_DNA"/>
</dbReference>
<organism evidence="2 3">
    <name type="scientific">Salinicoccus bachuensis</name>
    <dbReference type="NCBI Taxonomy" id="3136731"/>
    <lineage>
        <taxon>Bacteria</taxon>
        <taxon>Bacillati</taxon>
        <taxon>Bacillota</taxon>
        <taxon>Bacilli</taxon>
        <taxon>Bacillales</taxon>
        <taxon>Staphylococcaceae</taxon>
        <taxon>Salinicoccus</taxon>
    </lineage>
</organism>
<dbReference type="CDD" id="cd03360">
    <property type="entry name" value="LbH_AT_putative"/>
    <property type="match status" value="1"/>
</dbReference>
<dbReference type="Proteomes" id="UP001455384">
    <property type="component" value="Chromosome"/>
</dbReference>
<sequence>MKKVILIGNGGHSRVIQEMINKNNAYELIGILDQSVESFYKEESVIYDNTDNLSYYKQEASFVLAIGDNKTRKKIMKENNLEPENFATIIDPSAIVATDVSIGAGTVVMPGAVINTGTIIGNHTIINTRAVVEHDNVIEDFVHISPNATLTGTVRVRNFSHIGAGAIVIPNKTIYENVSVGAGAVVVEDAEKNTVIVGVPAKIIKRRS</sequence>
<accession>A0ABZ3CJT6</accession>
<dbReference type="NCBIfam" id="TIGR03570">
    <property type="entry name" value="NeuD_NnaD"/>
    <property type="match status" value="1"/>
</dbReference>
<feature type="domain" description="PglD N-terminal" evidence="1">
    <location>
        <begin position="3"/>
        <end position="78"/>
    </location>
</feature>
<evidence type="ECO:0000259" key="1">
    <source>
        <dbReference type="Pfam" id="PF17836"/>
    </source>
</evidence>
<proteinExistence type="predicted"/>
<name>A0ABZ3CJT6_9STAP</name>
<dbReference type="Gene3D" id="2.160.10.10">
    <property type="entry name" value="Hexapeptide repeat proteins"/>
    <property type="match status" value="1"/>
</dbReference>
<dbReference type="InterPro" id="IPR041561">
    <property type="entry name" value="PglD_N"/>
</dbReference>
<reference evidence="3" key="1">
    <citation type="submission" date="2023-10" db="EMBL/GenBank/DDBJ databases">
        <title>Genome analysis and identification of Salinococcus sp. Bachu38 nov., a PGPR from the rhizosphere of Tamarix.</title>
        <authorList>
            <person name="Liang Z."/>
            <person name="Zhang X."/>
            <person name="Jia J."/>
            <person name="Chen X."/>
            <person name="Wang Y."/>
            <person name="Wang Q."/>
            <person name="Wang R."/>
        </authorList>
    </citation>
    <scope>NUCLEOTIDE SEQUENCE [LARGE SCALE GENOMIC DNA]</scope>
    <source>
        <strain evidence="3">Bachu38</strain>
    </source>
</reference>
<dbReference type="InterPro" id="IPR020019">
    <property type="entry name" value="AcTrfase_PglD-like"/>
</dbReference>
<dbReference type="SUPFAM" id="SSF51161">
    <property type="entry name" value="Trimeric LpxA-like enzymes"/>
    <property type="match status" value="1"/>
</dbReference>
<dbReference type="Pfam" id="PF17836">
    <property type="entry name" value="PglD_N"/>
    <property type="match status" value="1"/>
</dbReference>
<dbReference type="RefSeq" id="WP_342388774.1">
    <property type="nucleotide sequence ID" value="NZ_CP138333.2"/>
</dbReference>
<dbReference type="InterPro" id="IPR011004">
    <property type="entry name" value="Trimer_LpxA-like_sf"/>
</dbReference>
<dbReference type="PANTHER" id="PTHR43300">
    <property type="entry name" value="ACETYLTRANSFERASE"/>
    <property type="match status" value="1"/>
</dbReference>
<evidence type="ECO:0000313" key="2">
    <source>
        <dbReference type="EMBL" id="WZX30255.1"/>
    </source>
</evidence>
<gene>
    <name evidence="2" type="ORF">RQP18_03465</name>
</gene>